<evidence type="ECO:0000313" key="1">
    <source>
        <dbReference type="EMBL" id="AAO37516.1"/>
    </source>
</evidence>
<sequence>MGRDIPASTPLGTGANVGARLPVRSDVTGDRPVTVWSRLIDLPEGLGARQREGPRGVMWHPEAPWLPLRLPRRGGRARL</sequence>
<reference evidence="2" key="2">
    <citation type="journal article" date="2008" name="Nucleic Acids Res.">
        <title>The rice annotation project database (RAP-DB): 2008 update.</title>
        <authorList>
            <consortium name="The rice annotation project (RAP)"/>
        </authorList>
    </citation>
    <scope>GENOME REANNOTATION</scope>
    <source>
        <strain evidence="2">cv. Nipponbare</strain>
    </source>
</reference>
<gene>
    <name evidence="1" type="ordered locus">Os03g29820</name>
</gene>
<evidence type="ECO:0000313" key="2">
    <source>
        <dbReference type="Proteomes" id="UP000000763"/>
    </source>
</evidence>
<name>Q852F9_ORYSJ</name>
<accession>Q852F9</accession>
<organism evidence="1 2">
    <name type="scientific">Oryza sativa subsp. japonica</name>
    <name type="common">Rice</name>
    <dbReference type="NCBI Taxonomy" id="39947"/>
    <lineage>
        <taxon>Eukaryota</taxon>
        <taxon>Viridiplantae</taxon>
        <taxon>Streptophyta</taxon>
        <taxon>Embryophyta</taxon>
        <taxon>Tracheophyta</taxon>
        <taxon>Spermatophyta</taxon>
        <taxon>Magnoliopsida</taxon>
        <taxon>Liliopsida</taxon>
        <taxon>Poales</taxon>
        <taxon>Poaceae</taxon>
        <taxon>BOP clade</taxon>
        <taxon>Oryzoideae</taxon>
        <taxon>Oryzeae</taxon>
        <taxon>Oryzinae</taxon>
        <taxon>Oryza</taxon>
        <taxon>Oryza sativa</taxon>
    </lineage>
</organism>
<protein>
    <submittedName>
        <fullName evidence="1">Retrotransposon protein, putative, unclassified</fullName>
    </submittedName>
</protein>
<dbReference type="EMBL" id="AC092262">
    <property type="protein sequence ID" value="AAO37516.1"/>
    <property type="molecule type" value="Genomic_DNA"/>
</dbReference>
<reference evidence="2" key="1">
    <citation type="journal article" date="2005" name="Nature">
        <title>The map-based sequence of the rice genome.</title>
        <authorList>
            <consortium name="International rice genome sequencing project (IRGSP)"/>
            <person name="Matsumoto T."/>
            <person name="Wu J."/>
            <person name="Kanamori H."/>
            <person name="Katayose Y."/>
            <person name="Fujisawa M."/>
            <person name="Namiki N."/>
            <person name="Mizuno H."/>
            <person name="Yamamoto K."/>
            <person name="Antonio B.A."/>
            <person name="Baba T."/>
            <person name="Sakata K."/>
            <person name="Nagamura Y."/>
            <person name="Aoki H."/>
            <person name="Arikawa K."/>
            <person name="Arita K."/>
            <person name="Bito T."/>
            <person name="Chiden Y."/>
            <person name="Fujitsuka N."/>
            <person name="Fukunaka R."/>
            <person name="Hamada M."/>
            <person name="Harada C."/>
            <person name="Hayashi A."/>
            <person name="Hijishita S."/>
            <person name="Honda M."/>
            <person name="Hosokawa S."/>
            <person name="Ichikawa Y."/>
            <person name="Idonuma A."/>
            <person name="Iijima M."/>
            <person name="Ikeda M."/>
            <person name="Ikeno M."/>
            <person name="Ito K."/>
            <person name="Ito S."/>
            <person name="Ito T."/>
            <person name="Ito Y."/>
            <person name="Ito Y."/>
            <person name="Iwabuchi A."/>
            <person name="Kamiya K."/>
            <person name="Karasawa W."/>
            <person name="Kurita K."/>
            <person name="Katagiri S."/>
            <person name="Kikuta A."/>
            <person name="Kobayashi H."/>
            <person name="Kobayashi N."/>
            <person name="Machita K."/>
            <person name="Maehara T."/>
            <person name="Masukawa M."/>
            <person name="Mizubayashi T."/>
            <person name="Mukai Y."/>
            <person name="Nagasaki H."/>
            <person name="Nagata Y."/>
            <person name="Naito S."/>
            <person name="Nakashima M."/>
            <person name="Nakama Y."/>
            <person name="Nakamichi Y."/>
            <person name="Nakamura M."/>
            <person name="Meguro A."/>
            <person name="Negishi M."/>
            <person name="Ohta I."/>
            <person name="Ohta T."/>
            <person name="Okamoto M."/>
            <person name="Ono N."/>
            <person name="Saji S."/>
            <person name="Sakaguchi M."/>
            <person name="Sakai K."/>
            <person name="Shibata M."/>
            <person name="Shimokawa T."/>
            <person name="Song J."/>
            <person name="Takazaki Y."/>
            <person name="Terasawa K."/>
            <person name="Tsugane M."/>
            <person name="Tsuji K."/>
            <person name="Ueda S."/>
            <person name="Waki K."/>
            <person name="Yamagata H."/>
            <person name="Yamamoto M."/>
            <person name="Yamamoto S."/>
            <person name="Yamane H."/>
            <person name="Yoshiki S."/>
            <person name="Yoshihara R."/>
            <person name="Yukawa K."/>
            <person name="Zhong H."/>
            <person name="Yano M."/>
            <person name="Yuan Q."/>
            <person name="Ouyang S."/>
            <person name="Liu J."/>
            <person name="Jones K.M."/>
            <person name="Gansberger K."/>
            <person name="Moffat K."/>
            <person name="Hill J."/>
            <person name="Bera J."/>
            <person name="Fadrosh D."/>
            <person name="Jin S."/>
            <person name="Johri S."/>
            <person name="Kim M."/>
            <person name="Overton L."/>
            <person name="Reardon M."/>
            <person name="Tsitrin T."/>
            <person name="Vuong H."/>
            <person name="Weaver B."/>
            <person name="Ciecko A."/>
            <person name="Tallon L."/>
            <person name="Jackson J."/>
            <person name="Pai G."/>
            <person name="Aken S.V."/>
            <person name="Utterback T."/>
            <person name="Reidmuller S."/>
            <person name="Feldblyum T."/>
            <person name="Hsiao J."/>
            <person name="Zismann V."/>
            <person name="Iobst S."/>
            <person name="de Vazeille A.R."/>
            <person name="Buell C.R."/>
            <person name="Ying K."/>
            <person name="Li Y."/>
            <person name="Lu T."/>
            <person name="Huang Y."/>
            <person name="Zhao Q."/>
            <person name="Feng Q."/>
            <person name="Zhang L."/>
            <person name="Zhu J."/>
            <person name="Weng Q."/>
            <person name="Mu J."/>
            <person name="Lu Y."/>
            <person name="Fan D."/>
            <person name="Liu Y."/>
            <person name="Guan J."/>
            <person name="Zhang Y."/>
            <person name="Yu S."/>
            <person name="Liu X."/>
            <person name="Zhang Y."/>
            <person name="Hong G."/>
            <person name="Han B."/>
            <person name="Choisne N."/>
            <person name="Demange N."/>
            <person name="Orjeda G."/>
            <person name="Samain S."/>
            <person name="Cattolico L."/>
            <person name="Pelletier E."/>
            <person name="Couloux A."/>
            <person name="Segurens B."/>
            <person name="Wincker P."/>
            <person name="D'Hont A."/>
            <person name="Scarpelli C."/>
            <person name="Weissenbach J."/>
            <person name="Salanoubat M."/>
            <person name="Quetier F."/>
            <person name="Yu Y."/>
            <person name="Kim H.R."/>
            <person name="Rambo T."/>
            <person name="Currie J."/>
            <person name="Collura K."/>
            <person name="Luo M."/>
            <person name="Yang T."/>
            <person name="Ammiraju J.S.S."/>
            <person name="Engler F."/>
            <person name="Soderlund C."/>
            <person name="Wing R.A."/>
            <person name="Palmer L.E."/>
            <person name="de la Bastide M."/>
            <person name="Spiegel L."/>
            <person name="Nascimento L."/>
            <person name="Zutavern T."/>
            <person name="O'Shaughnessy A."/>
            <person name="Dike S."/>
            <person name="Dedhia N."/>
            <person name="Preston R."/>
            <person name="Balija V."/>
            <person name="McCombie W.R."/>
            <person name="Chow T."/>
            <person name="Chen H."/>
            <person name="Chung M."/>
            <person name="Chen C."/>
            <person name="Shaw J."/>
            <person name="Wu H."/>
            <person name="Hsiao K."/>
            <person name="Chao Y."/>
            <person name="Chu M."/>
            <person name="Cheng C."/>
            <person name="Hour A."/>
            <person name="Lee P."/>
            <person name="Lin S."/>
            <person name="Lin Y."/>
            <person name="Liou J."/>
            <person name="Liu S."/>
            <person name="Hsing Y."/>
            <person name="Raghuvanshi S."/>
            <person name="Mohanty A."/>
            <person name="Bharti A.K."/>
            <person name="Gaur A."/>
            <person name="Gupta V."/>
            <person name="Kumar D."/>
            <person name="Ravi V."/>
            <person name="Vij S."/>
            <person name="Kapur A."/>
            <person name="Khurana P."/>
            <person name="Khurana P."/>
            <person name="Khurana J.P."/>
            <person name="Tyagi A.K."/>
            <person name="Gaikwad K."/>
            <person name="Singh A."/>
            <person name="Dalal V."/>
            <person name="Srivastava S."/>
            <person name="Dixit A."/>
            <person name="Pal A.K."/>
            <person name="Ghazi I.A."/>
            <person name="Yadav M."/>
            <person name="Pandit A."/>
            <person name="Bhargava A."/>
            <person name="Sureshbabu K."/>
            <person name="Batra K."/>
            <person name="Sharma T.R."/>
            <person name="Mohapatra T."/>
            <person name="Singh N.K."/>
            <person name="Messing J."/>
            <person name="Nelson A.B."/>
            <person name="Fuks G."/>
            <person name="Kavchok S."/>
            <person name="Keizer G."/>
            <person name="Linton E."/>
            <person name="Llaca V."/>
            <person name="Song R."/>
            <person name="Tanyolac B."/>
            <person name="Young S."/>
            <person name="Ho-Il K."/>
            <person name="Hahn J.H."/>
            <person name="Sangsakoo G."/>
            <person name="Vanavichit A."/>
            <person name="de Mattos Luiz.A.T."/>
            <person name="Zimmer P.D."/>
            <person name="Malone G."/>
            <person name="Dellagostin O."/>
            <person name="de Oliveira A.C."/>
            <person name="Bevan M."/>
            <person name="Bancroft I."/>
            <person name="Minx P."/>
            <person name="Cordum H."/>
            <person name="Wilson R."/>
            <person name="Cheng Z."/>
            <person name="Jin W."/>
            <person name="Jiang J."/>
            <person name="Leong S.A."/>
            <person name="Iwama H."/>
            <person name="Gojobori T."/>
            <person name="Itoh T."/>
            <person name="Niimura Y."/>
            <person name="Fujii Y."/>
            <person name="Habara T."/>
            <person name="Sakai H."/>
            <person name="Sato Y."/>
            <person name="Wilson G."/>
            <person name="Kumar K."/>
            <person name="McCouch S."/>
            <person name="Juretic N."/>
            <person name="Hoen D."/>
            <person name="Wright S."/>
            <person name="Bruskiewich R."/>
            <person name="Bureau T."/>
            <person name="Miyao A."/>
            <person name="Hirochika H."/>
            <person name="Nishikawa T."/>
            <person name="Kadowaki K."/>
            <person name="Sugiura M."/>
            <person name="Burr B."/>
            <person name="Sasaki T."/>
        </authorList>
    </citation>
    <scope>NUCLEOTIDE SEQUENCE [LARGE SCALE GENOMIC DNA]</scope>
    <source>
        <strain evidence="2">cv. Nipponbare</strain>
    </source>
</reference>
<dbReference type="AlphaFoldDB" id="Q852F9"/>
<proteinExistence type="predicted"/>
<dbReference type="Proteomes" id="UP000000763">
    <property type="component" value="Chromosome 3"/>
</dbReference>